<dbReference type="InterPro" id="IPR041578">
    <property type="entry name" value="PIN_8"/>
</dbReference>
<evidence type="ECO:0000313" key="3">
    <source>
        <dbReference type="Proteomes" id="UP001055091"/>
    </source>
</evidence>
<dbReference type="RefSeq" id="WP_244052289.1">
    <property type="nucleotide sequence ID" value="NZ_BQNJ01000001.1"/>
</dbReference>
<sequence length="460" mass="53971">MEKSEIGTNIDKLVIILDTNILLYLYKCSFNASQNIVELFSKVKEKVVIPSRVYKEYLVHKDEEQAKIDRKYDSFTRDLKKQVNELKNKINGSISESRKYEFPNCDSLETGIGTFLNKIITAISTYENSLSSEKQNKSVQIANVEQILHYWSSQGKIKSEPTIVQLMEYVKEGEFRFRYKMPPGYKDEEEKDKEAKKDSKKDNFEGRIRKYGDLFVWKEIIDIGKEREGKVIVFLTNDIKEDWWVLKGEQSNKEAVCMREELRKEYIAITGSDKIEFMTLPRFYELFSDYYKICDIKTTLELEYQSYVQGQIRTKFKEQIEGEIINNLKGIEWGEVSTDFEDIIEPDIDIDDLSIEEITLHYDDDGETAIYDIKISAETFPIEMKKIDDELVLWIAEVRVKGNLAIQIQRDLRNLEESGISFKSFSYDVLSNRDSEEALLEMKEEALSETMDTLEDYYNH</sequence>
<comment type="caution">
    <text evidence="2">The sequence shown here is derived from an EMBL/GenBank/DDBJ whole genome shotgun (WGS) entry which is preliminary data.</text>
</comment>
<protein>
    <recommendedName>
        <fullName evidence="1">PIN like domain-containing protein</fullName>
    </recommendedName>
</protein>
<evidence type="ECO:0000259" key="1">
    <source>
        <dbReference type="Pfam" id="PF18476"/>
    </source>
</evidence>
<dbReference type="Pfam" id="PF18476">
    <property type="entry name" value="PIN_8"/>
    <property type="match status" value="1"/>
</dbReference>
<gene>
    <name evidence="2" type="ORF">CE91St55_02660</name>
</gene>
<dbReference type="Proteomes" id="UP001055091">
    <property type="component" value="Unassembled WGS sequence"/>
</dbReference>
<feature type="domain" description="PIN like" evidence="1">
    <location>
        <begin position="14"/>
        <end position="253"/>
    </location>
</feature>
<name>A0AA37N1Y2_9FIRM</name>
<dbReference type="EMBL" id="BQNJ01000001">
    <property type="protein sequence ID" value="GKG98284.1"/>
    <property type="molecule type" value="Genomic_DNA"/>
</dbReference>
<accession>A0AA37N1Y2</accession>
<organism evidence="2 3">
    <name type="scientific">Hungatella hathewayi</name>
    <dbReference type="NCBI Taxonomy" id="154046"/>
    <lineage>
        <taxon>Bacteria</taxon>
        <taxon>Bacillati</taxon>
        <taxon>Bacillota</taxon>
        <taxon>Clostridia</taxon>
        <taxon>Lachnospirales</taxon>
        <taxon>Lachnospiraceae</taxon>
        <taxon>Hungatella</taxon>
    </lineage>
</organism>
<evidence type="ECO:0000313" key="2">
    <source>
        <dbReference type="EMBL" id="GKG98284.1"/>
    </source>
</evidence>
<proteinExistence type="predicted"/>
<reference evidence="2" key="1">
    <citation type="submission" date="2022-01" db="EMBL/GenBank/DDBJ databases">
        <title>Novel bile acid biosynthetic pathways are enriched in the microbiome of centenarians.</title>
        <authorList>
            <person name="Sato Y."/>
            <person name="Atarashi K."/>
            <person name="Plichta R.D."/>
            <person name="Arai Y."/>
            <person name="Sasajima S."/>
            <person name="Kearney M.S."/>
            <person name="Suda W."/>
            <person name="Takeshita K."/>
            <person name="Sasaki T."/>
            <person name="Okamoto S."/>
            <person name="Skelly N.A."/>
            <person name="Okamura Y."/>
            <person name="Vlamakis H."/>
            <person name="Li Y."/>
            <person name="Tanoue T."/>
            <person name="Takei H."/>
            <person name="Nittono H."/>
            <person name="Narushima S."/>
            <person name="Irie J."/>
            <person name="Itoh H."/>
            <person name="Moriya K."/>
            <person name="Sugiura Y."/>
            <person name="Suematsu M."/>
            <person name="Moritoki N."/>
            <person name="Shibata S."/>
            <person name="Littman R.D."/>
            <person name="Fischbach A.M."/>
            <person name="Uwamino Y."/>
            <person name="Inoue T."/>
            <person name="Honda A."/>
            <person name="Hattori M."/>
            <person name="Murai T."/>
            <person name="Xavier J.R."/>
            <person name="Hirose N."/>
            <person name="Honda K."/>
        </authorList>
    </citation>
    <scope>NUCLEOTIDE SEQUENCE</scope>
    <source>
        <strain evidence="2">CE91-St55</strain>
    </source>
</reference>
<dbReference type="AlphaFoldDB" id="A0AA37N1Y2"/>